<dbReference type="PANTHER" id="PTHR42792">
    <property type="entry name" value="FLAGELLIN"/>
    <property type="match status" value="1"/>
</dbReference>
<evidence type="ECO:0000259" key="4">
    <source>
        <dbReference type="Pfam" id="PF00669"/>
    </source>
</evidence>
<feature type="domain" description="Flagellin C-terminal" evidence="5">
    <location>
        <begin position="244"/>
        <end position="324"/>
    </location>
</feature>
<dbReference type="Proteomes" id="UP000596092">
    <property type="component" value="Chromosome"/>
</dbReference>
<dbReference type="Pfam" id="PF00700">
    <property type="entry name" value="Flagellin_C"/>
    <property type="match status" value="1"/>
</dbReference>
<dbReference type="NCBIfam" id="TIGR02550">
    <property type="entry name" value="flagell_flgL"/>
    <property type="match status" value="1"/>
</dbReference>
<protein>
    <submittedName>
        <fullName evidence="6">Flagellar hook-associated protein FlgL</fullName>
    </submittedName>
</protein>
<evidence type="ECO:0000259" key="5">
    <source>
        <dbReference type="Pfam" id="PF00700"/>
    </source>
</evidence>
<accession>A0A7T6AQZ8</accession>
<keyword evidence="3" id="KW-0975">Bacterial flagellum</keyword>
<evidence type="ECO:0000256" key="3">
    <source>
        <dbReference type="ARBA" id="ARBA00023143"/>
    </source>
</evidence>
<keyword evidence="6" id="KW-0969">Cilium</keyword>
<sequence length="324" mass="35929">MKATQATTYRMLGSRLDDISRQLEDMRLMGTTNKKLNRPSDNPSAVGPVFNIRQQLAHVDRYVDTMGKSLDTMQATDSHLDHVENIMQQAKEIVTNALNGALNEEDRTVLADSLANLRKELLATANSSINGRYLFAGYQENTVPFAENPAYDPLLFNADDSSTWPYLYQGDAHATTLEITPGETIPINLTGSNLFFGTTSWDPADPTQNATEPGRYNLFVTLTRAEEAIRANSSDDMQAGLADLEGAAQQNRQLRAQLGNRAARVETAMAHQEETRVDLQQILSRYEDADIFETFTAIMEQETALQAALSITSKVSQLSILNYL</sequence>
<evidence type="ECO:0000313" key="7">
    <source>
        <dbReference type="Proteomes" id="UP000596092"/>
    </source>
</evidence>
<dbReference type="InterPro" id="IPR001492">
    <property type="entry name" value="Flagellin"/>
</dbReference>
<dbReference type="RefSeq" id="WP_199261720.1">
    <property type="nucleotide sequence ID" value="NZ_CP054140.1"/>
</dbReference>
<dbReference type="GO" id="GO:0009424">
    <property type="term" value="C:bacterial-type flagellum hook"/>
    <property type="evidence" value="ECO:0007669"/>
    <property type="project" value="InterPro"/>
</dbReference>
<dbReference type="KEGG" id="dog:HP555_09050"/>
<dbReference type="GO" id="GO:0005198">
    <property type="term" value="F:structural molecule activity"/>
    <property type="evidence" value="ECO:0007669"/>
    <property type="project" value="InterPro"/>
</dbReference>
<evidence type="ECO:0000256" key="1">
    <source>
        <dbReference type="ARBA" id="ARBA00004365"/>
    </source>
</evidence>
<feature type="domain" description="Flagellin N-terminal" evidence="4">
    <location>
        <begin position="18"/>
        <end position="139"/>
    </location>
</feature>
<keyword evidence="6" id="KW-0282">Flagellum</keyword>
<dbReference type="AlphaFoldDB" id="A0A7T6AQZ8"/>
<comment type="subcellular location">
    <subcellularLocation>
        <location evidence="1">Bacterial flagellum</location>
    </subcellularLocation>
</comment>
<comment type="similarity">
    <text evidence="2">Belongs to the bacterial flagellin family.</text>
</comment>
<evidence type="ECO:0000313" key="6">
    <source>
        <dbReference type="EMBL" id="QQG66003.1"/>
    </source>
</evidence>
<dbReference type="EMBL" id="CP054140">
    <property type="protein sequence ID" value="QQG66003.1"/>
    <property type="molecule type" value="Genomic_DNA"/>
</dbReference>
<dbReference type="PANTHER" id="PTHR42792:SF1">
    <property type="entry name" value="FLAGELLAR HOOK-ASSOCIATED PROTEIN 3"/>
    <property type="match status" value="1"/>
</dbReference>
<dbReference type="GO" id="GO:0071973">
    <property type="term" value="P:bacterial-type flagellum-dependent cell motility"/>
    <property type="evidence" value="ECO:0007669"/>
    <property type="project" value="InterPro"/>
</dbReference>
<dbReference type="Gene3D" id="1.20.1330.10">
    <property type="entry name" value="f41 fragment of flagellin, N-terminal domain"/>
    <property type="match status" value="1"/>
</dbReference>
<dbReference type="InterPro" id="IPR001029">
    <property type="entry name" value="Flagellin_N"/>
</dbReference>
<evidence type="ECO:0000256" key="2">
    <source>
        <dbReference type="ARBA" id="ARBA00005709"/>
    </source>
</evidence>
<dbReference type="SUPFAM" id="SSF64518">
    <property type="entry name" value="Phase 1 flagellin"/>
    <property type="match status" value="1"/>
</dbReference>
<dbReference type="InterPro" id="IPR013384">
    <property type="entry name" value="Flagell_FlgL"/>
</dbReference>
<gene>
    <name evidence="6" type="primary">flgL</name>
    <name evidence="6" type="ORF">HP555_09050</name>
</gene>
<name>A0A7T6AQZ8_9BACT</name>
<keyword evidence="7" id="KW-1185">Reference proteome</keyword>
<proteinExistence type="inferred from homology"/>
<dbReference type="InterPro" id="IPR046358">
    <property type="entry name" value="Flagellin_C"/>
</dbReference>
<dbReference type="Pfam" id="PF00669">
    <property type="entry name" value="Flagellin_N"/>
    <property type="match status" value="1"/>
</dbReference>
<reference evidence="6 7" key="1">
    <citation type="submission" date="2020-05" db="EMBL/GenBank/DDBJ databases">
        <title>Complete genome of Desulfobulbus oligotrophicus.</title>
        <authorList>
            <person name="Podar M."/>
        </authorList>
    </citation>
    <scope>NUCLEOTIDE SEQUENCE [LARGE SCALE GENOMIC DNA]</scope>
    <source>
        <strain evidence="6 7">Prop6</strain>
    </source>
</reference>
<keyword evidence="6" id="KW-0966">Cell projection</keyword>
<organism evidence="6 7">
    <name type="scientific">Desulfobulbus oligotrophicus</name>
    <dbReference type="NCBI Taxonomy" id="1909699"/>
    <lineage>
        <taxon>Bacteria</taxon>
        <taxon>Pseudomonadati</taxon>
        <taxon>Thermodesulfobacteriota</taxon>
        <taxon>Desulfobulbia</taxon>
        <taxon>Desulfobulbales</taxon>
        <taxon>Desulfobulbaceae</taxon>
        <taxon>Desulfobulbus</taxon>
    </lineage>
</organism>